<dbReference type="Pfam" id="PF13229">
    <property type="entry name" value="Beta_helix"/>
    <property type="match status" value="1"/>
</dbReference>
<dbReference type="InterPro" id="IPR012334">
    <property type="entry name" value="Pectin_lyas_fold"/>
</dbReference>
<keyword evidence="1" id="KW-0472">Membrane</keyword>
<dbReference type="Gene3D" id="2.160.20.10">
    <property type="entry name" value="Single-stranded right-handed beta-helix, Pectin lyase-like"/>
    <property type="match status" value="2"/>
</dbReference>
<dbReference type="SMART" id="SM00710">
    <property type="entry name" value="PbH1"/>
    <property type="match status" value="7"/>
</dbReference>
<feature type="domain" description="Right handed beta helix" evidence="3">
    <location>
        <begin position="285"/>
        <end position="401"/>
    </location>
</feature>
<protein>
    <recommendedName>
        <fullName evidence="3">Right handed beta helix domain-containing protein</fullName>
    </recommendedName>
</protein>
<feature type="signal peptide" evidence="2">
    <location>
        <begin position="1"/>
        <end position="22"/>
    </location>
</feature>
<dbReference type="AlphaFoldDB" id="A0AA48GXL9"/>
<feature type="transmembrane region" description="Helical" evidence="1">
    <location>
        <begin position="445"/>
        <end position="463"/>
    </location>
</feature>
<accession>A0AA48GXL9</accession>
<dbReference type="InterPro" id="IPR006626">
    <property type="entry name" value="PbH1"/>
</dbReference>
<keyword evidence="2" id="KW-0732">Signal</keyword>
<dbReference type="InterPro" id="IPR039448">
    <property type="entry name" value="Beta_helix"/>
</dbReference>
<dbReference type="InterPro" id="IPR011050">
    <property type="entry name" value="Pectin_lyase_fold/virulence"/>
</dbReference>
<keyword evidence="1" id="KW-0812">Transmembrane</keyword>
<sequence length="472" mass="49783">MRILPFLAWLALVPAVWLSAQAPDASAEIQRRVDALPPGGTLVLEAGSLRFQGIRVTRSLTVRGAGIDRTHVARAGARPFFEVAGAGVEAAFEGLDLDGGGLPAAGLEAVGIRALRLRDVRVAACGVPPTGSLPDDSHGQPVDGVYAKDVDEARVERCVFLANARDGFIGIPVRRLVFAGNQSRGNGRMGCTSDVDPEHRAGGPLEAVYLDNQVEDCGTGGLHVESEPGLPPVEARFERNRVVGCGNRDWGYCWGLTLGLNARGLLRDNTIVGTGLRSSLAAYRNGIHIARPSGPVRIEGNRVLDSGRCGISVDESPAPVLLRDNVVQGAGDSGISAYRIRALRVEGCRVEGARREGLWARLCPGAEVIRCRFQGNSAGEPRAHPAVRLEACGRARLEGNDFGGEPQAWGVQASPRALALLLSLAGNRFEGRAGHPRLSNRPSGLVALGAALLGGVAGAAWIARRRRAAGRR</sequence>
<reference evidence="4" key="1">
    <citation type="journal article" date="2023" name="Int. J. Syst. Evol. Microbiol.">
        <title>Mesoterricola silvestris gen. nov., sp. nov., Mesoterricola sediminis sp. nov., Geothrix oryzae sp. nov., Geothrix edaphica sp. nov., Geothrix rubra sp. nov., and Geothrix limicola sp. nov., six novel members of Acidobacteriota isolated from soils.</title>
        <authorList>
            <person name="Itoh H."/>
            <person name="Sugisawa Y."/>
            <person name="Mise K."/>
            <person name="Xu Z."/>
            <person name="Kuniyasu M."/>
            <person name="Ushijima N."/>
            <person name="Kawano K."/>
            <person name="Kobayashi E."/>
            <person name="Shiratori Y."/>
            <person name="Masuda Y."/>
            <person name="Senoo K."/>
        </authorList>
    </citation>
    <scope>NUCLEOTIDE SEQUENCE</scope>
    <source>
        <strain evidence="4">W786</strain>
    </source>
</reference>
<dbReference type="EMBL" id="AP027081">
    <property type="protein sequence ID" value="BDU75917.1"/>
    <property type="molecule type" value="Genomic_DNA"/>
</dbReference>
<keyword evidence="5" id="KW-1185">Reference proteome</keyword>
<keyword evidence="1" id="KW-1133">Transmembrane helix</keyword>
<gene>
    <name evidence="4" type="ORF">METESE_08750</name>
</gene>
<organism evidence="4 5">
    <name type="scientific">Mesoterricola sediminis</name>
    <dbReference type="NCBI Taxonomy" id="2927980"/>
    <lineage>
        <taxon>Bacteria</taxon>
        <taxon>Pseudomonadati</taxon>
        <taxon>Acidobacteriota</taxon>
        <taxon>Holophagae</taxon>
        <taxon>Holophagales</taxon>
        <taxon>Holophagaceae</taxon>
        <taxon>Mesoterricola</taxon>
    </lineage>
</organism>
<evidence type="ECO:0000256" key="2">
    <source>
        <dbReference type="SAM" id="SignalP"/>
    </source>
</evidence>
<proteinExistence type="predicted"/>
<dbReference type="Proteomes" id="UP001228113">
    <property type="component" value="Chromosome"/>
</dbReference>
<evidence type="ECO:0000313" key="5">
    <source>
        <dbReference type="Proteomes" id="UP001228113"/>
    </source>
</evidence>
<dbReference type="KEGG" id="msea:METESE_08750"/>
<dbReference type="SUPFAM" id="SSF51126">
    <property type="entry name" value="Pectin lyase-like"/>
    <property type="match status" value="2"/>
</dbReference>
<name>A0AA48GXL9_9BACT</name>
<evidence type="ECO:0000256" key="1">
    <source>
        <dbReference type="SAM" id="Phobius"/>
    </source>
</evidence>
<evidence type="ECO:0000313" key="4">
    <source>
        <dbReference type="EMBL" id="BDU75917.1"/>
    </source>
</evidence>
<evidence type="ECO:0000259" key="3">
    <source>
        <dbReference type="Pfam" id="PF13229"/>
    </source>
</evidence>
<feature type="chain" id="PRO_5041229489" description="Right handed beta helix domain-containing protein" evidence="2">
    <location>
        <begin position="23"/>
        <end position="472"/>
    </location>
</feature>